<evidence type="ECO:0000259" key="3">
    <source>
        <dbReference type="Pfam" id="PF16344"/>
    </source>
</evidence>
<dbReference type="EMBL" id="FUYR01000001">
    <property type="protein sequence ID" value="SKB32009.1"/>
    <property type="molecule type" value="Genomic_DNA"/>
</dbReference>
<feature type="domain" description="FecR protein" evidence="2">
    <location>
        <begin position="130"/>
        <end position="223"/>
    </location>
</feature>
<gene>
    <name evidence="4" type="ORF">SAMN05661099_0518</name>
</gene>
<evidence type="ECO:0000256" key="1">
    <source>
        <dbReference type="SAM" id="Phobius"/>
    </source>
</evidence>
<keyword evidence="1" id="KW-0472">Membrane</keyword>
<dbReference type="PANTHER" id="PTHR30273">
    <property type="entry name" value="PERIPLASMIC SIGNAL SENSOR AND SIGMA FACTOR ACTIVATOR FECR-RELATED"/>
    <property type="match status" value="1"/>
</dbReference>
<dbReference type="InterPro" id="IPR032508">
    <property type="entry name" value="FecR_C"/>
</dbReference>
<sequence>MADCLYSTSMNENDKILIVKYITGQSSEEETAMVKYLIGSSKVHEDFYVQYYEAWQKSLLYDLDAINTERAYSNFLTGVGENAVIVRKPIISLARIAIAASVILICAIGIYFYQSSKATSFAGAALAQNEINVPKGSTRKTVLPDGTIVWINAGTVLKFDKDFGHGSRTVYLDGEAYFDIAEHKSPFIVKTNRHTIRDIGTIFNVKAYADDLEFETAVIEGEVSIEGKLSLNSDKAETVSVKQQQVLKLNYAPLAVAGEKKSAPADLIEAKVQKVNSSQLEVYTGWTEDLLVFEGKTFQEISKIMERKYDVEIVMNDIKLKNYAFTGSFKKVDKVEKALQILKETTDINYEQKGRIITIWGSENLNSESL</sequence>
<accession>A0A1T5AB14</accession>
<feature type="transmembrane region" description="Helical" evidence="1">
    <location>
        <begin position="93"/>
        <end position="113"/>
    </location>
</feature>
<name>A0A1T5AB14_9SPHI</name>
<keyword evidence="1" id="KW-0812">Transmembrane</keyword>
<dbReference type="AlphaFoldDB" id="A0A1T5AB14"/>
<dbReference type="PANTHER" id="PTHR30273:SF2">
    <property type="entry name" value="PROTEIN FECR"/>
    <property type="match status" value="1"/>
</dbReference>
<proteinExistence type="predicted"/>
<protein>
    <submittedName>
        <fullName evidence="4">FecR family protein</fullName>
    </submittedName>
</protein>
<dbReference type="GO" id="GO:0016989">
    <property type="term" value="F:sigma factor antagonist activity"/>
    <property type="evidence" value="ECO:0007669"/>
    <property type="project" value="TreeGrafter"/>
</dbReference>
<dbReference type="Pfam" id="PF04773">
    <property type="entry name" value="FecR"/>
    <property type="match status" value="1"/>
</dbReference>
<evidence type="ECO:0000313" key="4">
    <source>
        <dbReference type="EMBL" id="SKB32009.1"/>
    </source>
</evidence>
<keyword evidence="5" id="KW-1185">Reference proteome</keyword>
<dbReference type="Proteomes" id="UP000189981">
    <property type="component" value="Unassembled WGS sequence"/>
</dbReference>
<organism evidence="4 5">
    <name type="scientific">Daejeonella lutea</name>
    <dbReference type="NCBI Taxonomy" id="572036"/>
    <lineage>
        <taxon>Bacteria</taxon>
        <taxon>Pseudomonadati</taxon>
        <taxon>Bacteroidota</taxon>
        <taxon>Sphingobacteriia</taxon>
        <taxon>Sphingobacteriales</taxon>
        <taxon>Sphingobacteriaceae</taxon>
        <taxon>Daejeonella</taxon>
    </lineage>
</organism>
<dbReference type="InterPro" id="IPR012373">
    <property type="entry name" value="Ferrdict_sens_TM"/>
</dbReference>
<feature type="domain" description="Protein FecR C-terminal" evidence="3">
    <location>
        <begin position="291"/>
        <end position="359"/>
    </location>
</feature>
<dbReference type="Gene3D" id="3.55.50.30">
    <property type="match status" value="1"/>
</dbReference>
<evidence type="ECO:0000313" key="5">
    <source>
        <dbReference type="Proteomes" id="UP000189981"/>
    </source>
</evidence>
<keyword evidence="1" id="KW-1133">Transmembrane helix</keyword>
<evidence type="ECO:0000259" key="2">
    <source>
        <dbReference type="Pfam" id="PF04773"/>
    </source>
</evidence>
<dbReference type="PIRSF" id="PIRSF018266">
    <property type="entry name" value="FecR"/>
    <property type="match status" value="1"/>
</dbReference>
<dbReference type="InterPro" id="IPR006860">
    <property type="entry name" value="FecR"/>
</dbReference>
<reference evidence="5" key="1">
    <citation type="submission" date="2017-02" db="EMBL/GenBank/DDBJ databases">
        <authorList>
            <person name="Varghese N."/>
            <person name="Submissions S."/>
        </authorList>
    </citation>
    <scope>NUCLEOTIDE SEQUENCE [LARGE SCALE GENOMIC DNA]</scope>
    <source>
        <strain evidence="5">DSM 22385</strain>
    </source>
</reference>
<dbReference type="Gene3D" id="2.60.120.1440">
    <property type="match status" value="1"/>
</dbReference>
<dbReference type="STRING" id="572036.SAMN05661099_0518"/>
<dbReference type="Pfam" id="PF16344">
    <property type="entry name" value="FecR_C"/>
    <property type="match status" value="1"/>
</dbReference>